<keyword evidence="1" id="KW-1133">Transmembrane helix</keyword>
<dbReference type="InterPro" id="IPR007462">
    <property type="entry name" value="COV1-like"/>
</dbReference>
<reference evidence="2 3" key="1">
    <citation type="journal article" date="2022" name="Nat. Microbiol.">
        <title>The microbiome of a bacterivorous marine choanoflagellate contains a resource-demanding obligate bacterial associate.</title>
        <authorList>
            <person name="Needham D.M."/>
            <person name="Poirier C."/>
            <person name="Bachy C."/>
            <person name="George E.E."/>
            <person name="Wilken S."/>
            <person name="Yung C.C.M."/>
            <person name="Limardo A.J."/>
            <person name="Morando M."/>
            <person name="Sudek L."/>
            <person name="Malmstrom R.R."/>
            <person name="Keeling P.J."/>
            <person name="Santoro A.E."/>
            <person name="Worden A.Z."/>
        </authorList>
    </citation>
    <scope>NUCLEOTIDE SEQUENCE [LARGE SCALE GENOMIC DNA]</scope>
    <source>
        <strain evidence="2 3">Comchoano-2</strain>
    </source>
</reference>
<name>A0ABT1L5F9_9GAMM</name>
<keyword evidence="3" id="KW-1185">Reference proteome</keyword>
<organism evidence="2 3">
    <name type="scientific">Candidatus Synchoanobacter obligatus</name>
    <dbReference type="NCBI Taxonomy" id="2919597"/>
    <lineage>
        <taxon>Bacteria</taxon>
        <taxon>Pseudomonadati</taxon>
        <taxon>Pseudomonadota</taxon>
        <taxon>Gammaproteobacteria</taxon>
        <taxon>Candidatus Comchoanobacterales</taxon>
        <taxon>Candidatus Comchoanobacteraceae</taxon>
        <taxon>Candidatus Synchoanobacter</taxon>
    </lineage>
</organism>
<protein>
    <submittedName>
        <fullName evidence="2">DUF502 domain-containing protein</fullName>
    </submittedName>
</protein>
<evidence type="ECO:0000313" key="2">
    <source>
        <dbReference type="EMBL" id="MCP8352324.1"/>
    </source>
</evidence>
<dbReference type="Proteomes" id="UP001320768">
    <property type="component" value="Unassembled WGS sequence"/>
</dbReference>
<accession>A0ABT1L5F9</accession>
<feature type="transmembrane region" description="Helical" evidence="1">
    <location>
        <begin position="12"/>
        <end position="34"/>
    </location>
</feature>
<dbReference type="Pfam" id="PF04367">
    <property type="entry name" value="DUF502"/>
    <property type="match status" value="1"/>
</dbReference>
<keyword evidence="1" id="KW-0812">Transmembrane</keyword>
<comment type="caution">
    <text evidence="2">The sequence shown here is derived from an EMBL/GenBank/DDBJ whole genome shotgun (WGS) entry which is preliminary data.</text>
</comment>
<dbReference type="EMBL" id="JAKUDN010000002">
    <property type="protein sequence ID" value="MCP8352324.1"/>
    <property type="molecule type" value="Genomic_DNA"/>
</dbReference>
<evidence type="ECO:0000313" key="3">
    <source>
        <dbReference type="Proteomes" id="UP001320768"/>
    </source>
</evidence>
<proteinExistence type="predicted"/>
<gene>
    <name evidence="2" type="ORF">MKS91_03355</name>
</gene>
<dbReference type="PANTHER" id="PTHR31876:SF26">
    <property type="entry name" value="PROTEIN LIKE COV 2"/>
    <property type="match status" value="1"/>
</dbReference>
<dbReference type="RefSeq" id="WP_258569430.1">
    <property type="nucleotide sequence ID" value="NZ_JAKUDN010000002.1"/>
</dbReference>
<keyword evidence="1" id="KW-0472">Membrane</keyword>
<feature type="transmembrane region" description="Helical" evidence="1">
    <location>
        <begin position="54"/>
        <end position="74"/>
    </location>
</feature>
<evidence type="ECO:0000256" key="1">
    <source>
        <dbReference type="SAM" id="Phobius"/>
    </source>
</evidence>
<sequence length="202" mass="22515">MIRKQLVAGILFWIPVVVTVLTINLLVDMLLAVFDHMPIYMHPDQWIGFHVPGIEILIIILVVWVTGILVANIVGKHLVKYGEFLVEKLPLVRSIYSGVKKIMEIMVNPQGQAFRQVVLISFPQKGSWVIGLVTRTEGDSMTVFVPTTPNPTSGYVITVKESEAEKLDMSVDEALQYIISLGTLSHSALSDKFQIVTGEKDK</sequence>
<dbReference type="PANTHER" id="PTHR31876">
    <property type="entry name" value="COV-LIKE PROTEIN 1"/>
    <property type="match status" value="1"/>
</dbReference>